<proteinExistence type="predicted"/>
<dbReference type="Proteomes" id="UP001215598">
    <property type="component" value="Unassembled WGS sequence"/>
</dbReference>
<keyword evidence="3" id="KW-1185">Reference proteome</keyword>
<sequence length="451" mass="50564">MSSPSPSPSRHERQAETLEKLDDIYHELLAICMGNSPATRAFRSDASRRLDNLKRKFCGVPDGEAGPSDHNTPLTKKPRLATPRAPPPIAQNTADPNHASPPTNPPNDATPPTDKAALPNVPRPGAAAQNEETHPAHAQAKNNTVEDEKTKLTTAQARVKRVQERYANLLHNLNEEPASKEDFLHDIQNPTGGERKPQEDAAFGRILRGCGEEGCYEEWKCFLQPKFSAVDLSWISKELSGIQKRAKLNGPARMQETHLALEDAEESANKKRYVEFLVSHISVLMFGLDWRQLKGKGSRKMKIEFYESTYQKLTPHKQYFEGLSEQQRAHAMKNEHAEGYTAWRTKIEPRITARNRFVDLYLAYGPIVFLDPFWDVHALTDGARTKDFPALFTHFINNVPEDPAEAGVSVAAQRWSSSYDAVHGVARAVDRKVWKALKILLASDPDTVEEP</sequence>
<evidence type="ECO:0000313" key="2">
    <source>
        <dbReference type="EMBL" id="KAJ7781296.1"/>
    </source>
</evidence>
<reference evidence="2" key="1">
    <citation type="submission" date="2023-03" db="EMBL/GenBank/DDBJ databases">
        <title>Massive genome expansion in bonnet fungi (Mycena s.s.) driven by repeated elements and novel gene families across ecological guilds.</title>
        <authorList>
            <consortium name="Lawrence Berkeley National Laboratory"/>
            <person name="Harder C.B."/>
            <person name="Miyauchi S."/>
            <person name="Viragh M."/>
            <person name="Kuo A."/>
            <person name="Thoen E."/>
            <person name="Andreopoulos B."/>
            <person name="Lu D."/>
            <person name="Skrede I."/>
            <person name="Drula E."/>
            <person name="Henrissat B."/>
            <person name="Morin E."/>
            <person name="Kohler A."/>
            <person name="Barry K."/>
            <person name="LaButti K."/>
            <person name="Morin E."/>
            <person name="Salamov A."/>
            <person name="Lipzen A."/>
            <person name="Mereny Z."/>
            <person name="Hegedus B."/>
            <person name="Baldrian P."/>
            <person name="Stursova M."/>
            <person name="Weitz H."/>
            <person name="Taylor A."/>
            <person name="Grigoriev I.V."/>
            <person name="Nagy L.G."/>
            <person name="Martin F."/>
            <person name="Kauserud H."/>
        </authorList>
    </citation>
    <scope>NUCLEOTIDE SEQUENCE</scope>
    <source>
        <strain evidence="2">CBHHK182m</strain>
    </source>
</reference>
<feature type="region of interest" description="Disordered" evidence="1">
    <location>
        <begin position="57"/>
        <end position="150"/>
    </location>
</feature>
<organism evidence="2 3">
    <name type="scientific">Mycena metata</name>
    <dbReference type="NCBI Taxonomy" id="1033252"/>
    <lineage>
        <taxon>Eukaryota</taxon>
        <taxon>Fungi</taxon>
        <taxon>Dikarya</taxon>
        <taxon>Basidiomycota</taxon>
        <taxon>Agaricomycotina</taxon>
        <taxon>Agaricomycetes</taxon>
        <taxon>Agaricomycetidae</taxon>
        <taxon>Agaricales</taxon>
        <taxon>Marasmiineae</taxon>
        <taxon>Mycenaceae</taxon>
        <taxon>Mycena</taxon>
    </lineage>
</organism>
<protein>
    <submittedName>
        <fullName evidence="2">Uncharacterized protein</fullName>
    </submittedName>
</protein>
<dbReference type="AlphaFoldDB" id="A0AAD7K9V9"/>
<evidence type="ECO:0000256" key="1">
    <source>
        <dbReference type="SAM" id="MobiDB-lite"/>
    </source>
</evidence>
<dbReference type="EMBL" id="JARKIB010000004">
    <property type="protein sequence ID" value="KAJ7781296.1"/>
    <property type="molecule type" value="Genomic_DNA"/>
</dbReference>
<gene>
    <name evidence="2" type="ORF">B0H16DRAFT_1818253</name>
</gene>
<name>A0AAD7K9V9_9AGAR</name>
<comment type="caution">
    <text evidence="2">The sequence shown here is derived from an EMBL/GenBank/DDBJ whole genome shotgun (WGS) entry which is preliminary data.</text>
</comment>
<accession>A0AAD7K9V9</accession>
<evidence type="ECO:0000313" key="3">
    <source>
        <dbReference type="Proteomes" id="UP001215598"/>
    </source>
</evidence>